<dbReference type="GO" id="GO:0000149">
    <property type="term" value="F:SNARE binding"/>
    <property type="evidence" value="ECO:0007669"/>
    <property type="project" value="TreeGrafter"/>
</dbReference>
<dbReference type="OrthoDB" id="16772at2759"/>
<feature type="non-terminal residue" evidence="4">
    <location>
        <position position="1"/>
    </location>
</feature>
<keyword evidence="3" id="KW-0175">Coiled coil</keyword>
<evidence type="ECO:0000313" key="4">
    <source>
        <dbReference type="EMBL" id="CAG8599544.1"/>
    </source>
</evidence>
<dbReference type="GO" id="GO:0035493">
    <property type="term" value="P:SNARE complex assembly"/>
    <property type="evidence" value="ECO:0007669"/>
    <property type="project" value="TreeGrafter"/>
</dbReference>
<evidence type="ECO:0000313" key="5">
    <source>
        <dbReference type="Proteomes" id="UP000789508"/>
    </source>
</evidence>
<evidence type="ECO:0000256" key="2">
    <source>
        <dbReference type="ARBA" id="ARBA00013807"/>
    </source>
</evidence>
<name>A0A9N9CHY2_9GLOM</name>
<evidence type="ECO:0000256" key="3">
    <source>
        <dbReference type="ARBA" id="ARBA00023054"/>
    </source>
</evidence>
<dbReference type="Proteomes" id="UP000789508">
    <property type="component" value="Unassembled WGS sequence"/>
</dbReference>
<dbReference type="AlphaFoldDB" id="A0A9N9CHY2"/>
<evidence type="ECO:0000256" key="1">
    <source>
        <dbReference type="ARBA" id="ARBA00009574"/>
    </source>
</evidence>
<gene>
    <name evidence="4" type="ORF">ALEPTO_LOCUS8077</name>
</gene>
<dbReference type="GO" id="GO:0000323">
    <property type="term" value="C:lytic vacuole"/>
    <property type="evidence" value="ECO:0007669"/>
    <property type="project" value="TreeGrafter"/>
</dbReference>
<protein>
    <recommendedName>
        <fullName evidence="2">Autophagy-related protein 14</fullName>
    </recommendedName>
</protein>
<dbReference type="PANTHER" id="PTHR15157">
    <property type="entry name" value="UV RADIATION RESISTANCE-ASSOCIATED GENE PROTEIN"/>
    <property type="match status" value="1"/>
</dbReference>
<sequence length="185" mass="20538">NDMSSSKKQAYSVDESSTIMISNGTGGGGSNSTDEDVEYTIAGRTLPRKGDFKAYPQEEINTAVGHVIHMLGLVAHYLGVKLPFFMMRGKSSKPYASGALSGLERSKRPLFLTDHNLEHFTFGMAMLNYNIAYLCHSQGVDIPFNKVPYTLQNLYLCCNSVNLGRANIFTRFRTTCEPDVYSEIQ</sequence>
<dbReference type="PANTHER" id="PTHR15157:SF13">
    <property type="entry name" value="AUTOPHAGY-RELATED PROTEIN 14"/>
    <property type="match status" value="1"/>
</dbReference>
<organism evidence="4 5">
    <name type="scientific">Ambispora leptoticha</name>
    <dbReference type="NCBI Taxonomy" id="144679"/>
    <lineage>
        <taxon>Eukaryota</taxon>
        <taxon>Fungi</taxon>
        <taxon>Fungi incertae sedis</taxon>
        <taxon>Mucoromycota</taxon>
        <taxon>Glomeromycotina</taxon>
        <taxon>Glomeromycetes</taxon>
        <taxon>Archaeosporales</taxon>
        <taxon>Ambisporaceae</taxon>
        <taxon>Ambispora</taxon>
    </lineage>
</organism>
<comment type="similarity">
    <text evidence="1">Belongs to the ATG14 family.</text>
</comment>
<proteinExistence type="inferred from homology"/>
<dbReference type="InterPro" id="IPR018791">
    <property type="entry name" value="UV_resistance/autophagy_Atg14"/>
</dbReference>
<dbReference type="GO" id="GO:0005768">
    <property type="term" value="C:endosome"/>
    <property type="evidence" value="ECO:0007669"/>
    <property type="project" value="TreeGrafter"/>
</dbReference>
<dbReference type="Pfam" id="PF10186">
    <property type="entry name" value="ATG14"/>
    <property type="match status" value="1"/>
</dbReference>
<dbReference type="GO" id="GO:0032991">
    <property type="term" value="C:protein-containing complex"/>
    <property type="evidence" value="ECO:0007669"/>
    <property type="project" value="UniProtKB-ARBA"/>
</dbReference>
<comment type="caution">
    <text evidence="4">The sequence shown here is derived from an EMBL/GenBank/DDBJ whole genome shotgun (WGS) entry which is preliminary data.</text>
</comment>
<reference evidence="4" key="1">
    <citation type="submission" date="2021-06" db="EMBL/GenBank/DDBJ databases">
        <authorList>
            <person name="Kallberg Y."/>
            <person name="Tangrot J."/>
            <person name="Rosling A."/>
        </authorList>
    </citation>
    <scope>NUCLEOTIDE SEQUENCE</scope>
    <source>
        <strain evidence="4">FL130A</strain>
    </source>
</reference>
<keyword evidence="5" id="KW-1185">Reference proteome</keyword>
<dbReference type="EMBL" id="CAJVPS010004124">
    <property type="protein sequence ID" value="CAG8599544.1"/>
    <property type="molecule type" value="Genomic_DNA"/>
</dbReference>
<accession>A0A9N9CHY2</accession>